<feature type="domain" description="Protein CR006 P-loop" evidence="2">
    <location>
        <begin position="10"/>
        <end position="716"/>
    </location>
</feature>
<dbReference type="InterPro" id="IPR027417">
    <property type="entry name" value="P-loop_NTPase"/>
</dbReference>
<dbReference type="Pfam" id="PF13166">
    <property type="entry name" value="AAA_13"/>
    <property type="match status" value="1"/>
</dbReference>
<dbReference type="SUPFAM" id="SSF52540">
    <property type="entry name" value="P-loop containing nucleoside triphosphate hydrolases"/>
    <property type="match status" value="1"/>
</dbReference>
<comment type="caution">
    <text evidence="3">The sequence shown here is derived from an EMBL/GenBank/DDBJ whole genome shotgun (WGS) entry which is preliminary data.</text>
</comment>
<dbReference type="EMBL" id="AHOM02000004">
    <property type="protein sequence ID" value="EJZ42775.1"/>
    <property type="molecule type" value="Genomic_DNA"/>
</dbReference>
<dbReference type="PANTHER" id="PTHR32182:SF22">
    <property type="entry name" value="ATP-DEPENDENT ENDONUCLEASE, OLD FAMILY-RELATED"/>
    <property type="match status" value="1"/>
</dbReference>
<dbReference type="InterPro" id="IPR026866">
    <property type="entry name" value="CR006_AAA"/>
</dbReference>
<dbReference type="RefSeq" id="WP_008590176.1">
    <property type="nucleotide sequence ID" value="NZ_AHOM02000004.1"/>
</dbReference>
<dbReference type="Proteomes" id="UP000018720">
    <property type="component" value="Unassembled WGS sequence"/>
</dbReference>
<dbReference type="Gene3D" id="3.40.50.300">
    <property type="entry name" value="P-loop containing nucleotide triphosphate hydrolases"/>
    <property type="match status" value="1"/>
</dbReference>
<reference evidence="3 4" key="1">
    <citation type="submission" date="2012-08" db="EMBL/GenBank/DDBJ databases">
        <authorList>
            <person name="Harkins D.M."/>
            <person name="Durkin A.S."/>
            <person name="Selengut J.D."/>
            <person name="Sanka R."/>
            <person name="DePew J."/>
            <person name="Purushe J."/>
            <person name="Matthias M.A."/>
            <person name="Vinetz J.M."/>
            <person name="Sutton G.G."/>
            <person name="Nelson W.C."/>
            <person name="Fouts D.E."/>
        </authorList>
    </citation>
    <scope>NUCLEOTIDE SEQUENCE [LARGE SCALE GENOMIC DNA]</scope>
    <source>
        <strain evidence="3 4">MMD4847</strain>
    </source>
</reference>
<evidence type="ECO:0000313" key="3">
    <source>
        <dbReference type="EMBL" id="EJZ42775.1"/>
    </source>
</evidence>
<feature type="coiled-coil region" evidence="1">
    <location>
        <begin position="407"/>
        <end position="441"/>
    </location>
</feature>
<evidence type="ECO:0000256" key="1">
    <source>
        <dbReference type="SAM" id="Coils"/>
    </source>
</evidence>
<name>A0ABN0HB01_9LEPT</name>
<protein>
    <submittedName>
        <fullName evidence="3">AAA domain protein</fullName>
    </submittedName>
</protein>
<keyword evidence="4" id="KW-1185">Reference proteome</keyword>
<dbReference type="CDD" id="cd00267">
    <property type="entry name" value="ABC_ATPase"/>
    <property type="match status" value="1"/>
</dbReference>
<gene>
    <name evidence="3" type="ORF">LEP1GSC178_3081</name>
</gene>
<keyword evidence="1" id="KW-0175">Coiled coil</keyword>
<evidence type="ECO:0000313" key="4">
    <source>
        <dbReference type="Proteomes" id="UP000018720"/>
    </source>
</evidence>
<feature type="coiled-coil region" evidence="1">
    <location>
        <begin position="93"/>
        <end position="120"/>
    </location>
</feature>
<organism evidence="3 4">
    <name type="scientific">Leptospira licerasiae str. MMD4847</name>
    <dbReference type="NCBI Taxonomy" id="1049971"/>
    <lineage>
        <taxon>Bacteria</taxon>
        <taxon>Pseudomonadati</taxon>
        <taxon>Spirochaetota</taxon>
        <taxon>Spirochaetia</taxon>
        <taxon>Leptospirales</taxon>
        <taxon>Leptospiraceae</taxon>
        <taxon>Leptospira</taxon>
    </lineage>
</organism>
<proteinExistence type="predicted"/>
<dbReference type="PANTHER" id="PTHR32182">
    <property type="entry name" value="DNA REPLICATION AND REPAIR PROTEIN RECF"/>
    <property type="match status" value="1"/>
</dbReference>
<evidence type="ECO:0000259" key="2">
    <source>
        <dbReference type="Pfam" id="PF13166"/>
    </source>
</evidence>
<sequence length="734" mass="84305">MIELIRISDVAAFGSTPEELSSLSRINFIFGSNGSGKTTISRIIANEEEYGSCSVLWKAGTKLQPMVYNSDFVDRNFVQLSEMKGVFTLGEEQAEVLSQIENKKGEIDTLRRKNIRLSEELNGNEDSNGMIKDMTIIESKFKDDCWEMKKKYDDSFGTAFIGYRNSADRFRDKVLIEDSSNKSTLLDLSELLKKAENVFSEESLPEDKVIEIDGNSLVKHESNAILSKRIIGKDDVDIAAMIKKLGNSDWVRAGLNYFELNNSVCPFCQRTTEESFTKSLTEYFDETFIKDTKGIQDLAFRYSADADLLQQSINQIIANPSRFLDLEKLKFQSDLLNTKIVINNQRITEKVKEPSQIVVLEPLESILEVFNTLISTVNLEINNYNQVIANISIEKDKLIGEVWCLVLSELKDILDSYKKKKHELQKAISNIQDKIHENDREIGTKSQQLRDLEMRMTTIQPTIDGINDLLLKFGFQNFKLDKSDAGNFYKLIRSNGANAKDTLSEGEKTFVCFLYFYYLLKGSESESGMITDRIVVFDDPISSLDSEVLFIVSSLIKKLFEEVRSEAGIIKQIFVLTHNVYFQKEVAFNPKRRTRGVNDESFWIIRKLENTQKLQKHTSNPIKTSYELLWSEIRNPSRSNLTIQNTLRRILENYFKILGGIDPDRICDMFEGRDKLICKSLFSWVHDGSHFAQDDLYVAIDDIQIENYLQVFREIFNRSGHEAHYNMMMGNDSN</sequence>
<accession>A0ABN0HB01</accession>